<dbReference type="STRING" id="45073.Lqui_1697"/>
<dbReference type="GO" id="GO:0019239">
    <property type="term" value="F:deaminase activity"/>
    <property type="evidence" value="ECO:0007669"/>
    <property type="project" value="InterPro"/>
</dbReference>
<dbReference type="RefSeq" id="WP_058507790.1">
    <property type="nucleotide sequence ID" value="NZ_CAAAIK010000001.1"/>
</dbReference>
<dbReference type="PANTHER" id="PTHR43114:SF6">
    <property type="entry name" value="ADENINE DEAMINASE"/>
    <property type="match status" value="1"/>
</dbReference>
<dbReference type="Pfam" id="PF00962">
    <property type="entry name" value="A_deaminase"/>
    <property type="match status" value="1"/>
</dbReference>
<dbReference type="GO" id="GO:0046872">
    <property type="term" value="F:metal ion binding"/>
    <property type="evidence" value="ECO:0007669"/>
    <property type="project" value="UniProtKB-KW"/>
</dbReference>
<evidence type="ECO:0000256" key="3">
    <source>
        <dbReference type="ARBA" id="ARBA00022723"/>
    </source>
</evidence>
<dbReference type="InterPro" id="IPR032466">
    <property type="entry name" value="Metal_Hydrolase"/>
</dbReference>
<dbReference type="GO" id="GO:0016814">
    <property type="term" value="F:hydrolase activity, acting on carbon-nitrogen (but not peptide) bonds, in cyclic amidines"/>
    <property type="evidence" value="ECO:0007669"/>
    <property type="project" value="UniProtKB-ARBA"/>
</dbReference>
<protein>
    <submittedName>
        <fullName evidence="7">Adenosine deaminase</fullName>
        <ecNumber evidence="7">3.5.4.4</ecNumber>
    </submittedName>
</protein>
<dbReference type="InterPro" id="IPR006330">
    <property type="entry name" value="Ado/ade_deaminase"/>
</dbReference>
<comment type="similarity">
    <text evidence="2">Belongs to the metallo-dependent hydrolases superfamily. Adenosine and AMP deaminases family.</text>
</comment>
<dbReference type="AlphaFoldDB" id="A0A0W0Y186"/>
<dbReference type="NCBIfam" id="TIGR01430">
    <property type="entry name" value="aden_deam"/>
    <property type="match status" value="1"/>
</dbReference>
<feature type="domain" description="Adenosine deaminase" evidence="6">
    <location>
        <begin position="6"/>
        <end position="325"/>
    </location>
</feature>
<dbReference type="EMBL" id="LNYS01000008">
    <property type="protein sequence ID" value="KTD50372.1"/>
    <property type="molecule type" value="Genomic_DNA"/>
</dbReference>
<dbReference type="SUPFAM" id="SSF51556">
    <property type="entry name" value="Metallo-dependent hydrolases"/>
    <property type="match status" value="1"/>
</dbReference>
<dbReference type="OrthoDB" id="105475at2"/>
<gene>
    <name evidence="7" type="primary">add_2</name>
    <name evidence="7" type="ORF">Lqui_1697</name>
</gene>
<dbReference type="PANTHER" id="PTHR43114">
    <property type="entry name" value="ADENINE DEAMINASE"/>
    <property type="match status" value="1"/>
</dbReference>
<evidence type="ECO:0000256" key="2">
    <source>
        <dbReference type="ARBA" id="ARBA00006676"/>
    </source>
</evidence>
<organism evidence="7 8">
    <name type="scientific">Legionella quinlivanii</name>
    <dbReference type="NCBI Taxonomy" id="45073"/>
    <lineage>
        <taxon>Bacteria</taxon>
        <taxon>Pseudomonadati</taxon>
        <taxon>Pseudomonadota</taxon>
        <taxon>Gammaproteobacteria</taxon>
        <taxon>Legionellales</taxon>
        <taxon>Legionellaceae</taxon>
        <taxon>Legionella</taxon>
    </lineage>
</organism>
<reference evidence="7 8" key="1">
    <citation type="submission" date="2015-11" db="EMBL/GenBank/DDBJ databases">
        <title>Genomic analysis of 38 Legionella species identifies large and diverse effector repertoires.</title>
        <authorList>
            <person name="Burstein D."/>
            <person name="Amaro F."/>
            <person name="Zusman T."/>
            <person name="Lifshitz Z."/>
            <person name="Cohen O."/>
            <person name="Gilbert J.A."/>
            <person name="Pupko T."/>
            <person name="Shuman H.A."/>
            <person name="Segal G."/>
        </authorList>
    </citation>
    <scope>NUCLEOTIDE SEQUENCE [LARGE SCALE GENOMIC DNA]</scope>
    <source>
        <strain evidence="7 8">CDC#1442-AUS-E</strain>
    </source>
</reference>
<accession>A0A0W0Y186</accession>
<evidence type="ECO:0000256" key="4">
    <source>
        <dbReference type="ARBA" id="ARBA00022801"/>
    </source>
</evidence>
<dbReference type="Gene3D" id="3.20.20.140">
    <property type="entry name" value="Metal-dependent hydrolases"/>
    <property type="match status" value="1"/>
</dbReference>
<dbReference type="GO" id="GO:0009168">
    <property type="term" value="P:purine ribonucleoside monophosphate biosynthetic process"/>
    <property type="evidence" value="ECO:0007669"/>
    <property type="project" value="InterPro"/>
</dbReference>
<comment type="caution">
    <text evidence="7">The sequence shown here is derived from an EMBL/GenBank/DDBJ whole genome shotgun (WGS) entry which is preliminary data.</text>
</comment>
<proteinExistence type="inferred from homology"/>
<dbReference type="InterPro" id="IPR006650">
    <property type="entry name" value="A/AMP_deam_AS"/>
</dbReference>
<evidence type="ECO:0000313" key="8">
    <source>
        <dbReference type="Proteomes" id="UP000054618"/>
    </source>
</evidence>
<dbReference type="PROSITE" id="PS00485">
    <property type="entry name" value="A_DEAMINASE"/>
    <property type="match status" value="1"/>
</dbReference>
<keyword evidence="5" id="KW-0862">Zinc</keyword>
<dbReference type="PATRIC" id="fig|45073.5.peg.1792"/>
<dbReference type="InterPro" id="IPR001365">
    <property type="entry name" value="A_deaminase_dom"/>
</dbReference>
<comment type="cofactor">
    <cofactor evidence="1">
        <name>Zn(2+)</name>
        <dbReference type="ChEBI" id="CHEBI:29105"/>
    </cofactor>
</comment>
<dbReference type="NCBIfam" id="NF006848">
    <property type="entry name" value="PRK09358.1-3"/>
    <property type="match status" value="1"/>
</dbReference>
<evidence type="ECO:0000256" key="1">
    <source>
        <dbReference type="ARBA" id="ARBA00001947"/>
    </source>
</evidence>
<name>A0A0W0Y186_9GAMM</name>
<dbReference type="Proteomes" id="UP000054618">
    <property type="component" value="Unassembled WGS sequence"/>
</dbReference>
<keyword evidence="8" id="KW-1185">Reference proteome</keyword>
<keyword evidence="4 7" id="KW-0378">Hydrolase</keyword>
<evidence type="ECO:0000256" key="5">
    <source>
        <dbReference type="ARBA" id="ARBA00022833"/>
    </source>
</evidence>
<sequence>MTAIKQAELHVHLEGTISPQLALKLAKRNRIDLPPALFAADGQSYQYKDFLDFLKAYDSVAAVIKKPMDYYDITFDYLKERADAGGIYVEFMYSPDHAEMSSGIPSCEHLAAIQQAIDDAEAGHQIIGRIIVTAVRHFGEDSAIKVAKQAIREKVPCITGFGLGGDEINFPPKLFTKAYQIAAEGGLECTVHAGEFASAEGMMEAMDYLPVKRIGHGVRAIESPETMARLKDKGIALEVCPGSNVALGLFQNLESHPLPQLLAAGIRISLNSDDPPFFRTNLANEYIQAQKIYGFSDQQMLNFTRMAIEDAFVDEQTRKELLQRLQ</sequence>
<keyword evidence="3" id="KW-0479">Metal-binding</keyword>
<evidence type="ECO:0000313" key="7">
    <source>
        <dbReference type="EMBL" id="KTD50372.1"/>
    </source>
</evidence>
<dbReference type="EC" id="3.5.4.4" evidence="7"/>
<evidence type="ECO:0000259" key="6">
    <source>
        <dbReference type="Pfam" id="PF00962"/>
    </source>
</evidence>